<dbReference type="EMBL" id="WNYA01000004">
    <property type="protein sequence ID" value="KAG8579452.1"/>
    <property type="molecule type" value="Genomic_DNA"/>
</dbReference>
<dbReference type="PANTHER" id="PTHR15863:SF2">
    <property type="entry name" value="MRN COMPLEX-INTERACTING PROTEIN"/>
    <property type="match status" value="1"/>
</dbReference>
<accession>A0AAV7C4L0</accession>
<proteinExistence type="predicted"/>
<keyword evidence="3" id="KW-1185">Reference proteome</keyword>
<gene>
    <name evidence="2" type="ORF">GDO81_010896</name>
</gene>
<organism evidence="2 3">
    <name type="scientific">Engystomops pustulosus</name>
    <name type="common">Tungara frog</name>
    <name type="synonym">Physalaemus pustulosus</name>
    <dbReference type="NCBI Taxonomy" id="76066"/>
    <lineage>
        <taxon>Eukaryota</taxon>
        <taxon>Metazoa</taxon>
        <taxon>Chordata</taxon>
        <taxon>Craniata</taxon>
        <taxon>Vertebrata</taxon>
        <taxon>Euteleostomi</taxon>
        <taxon>Amphibia</taxon>
        <taxon>Batrachia</taxon>
        <taxon>Anura</taxon>
        <taxon>Neobatrachia</taxon>
        <taxon>Hyloidea</taxon>
        <taxon>Leptodactylidae</taxon>
        <taxon>Leiuperinae</taxon>
        <taxon>Engystomops</taxon>
    </lineage>
</organism>
<evidence type="ECO:0000259" key="1">
    <source>
        <dbReference type="Pfam" id="PF15749"/>
    </source>
</evidence>
<dbReference type="GO" id="GO:0005634">
    <property type="term" value="C:nucleus"/>
    <property type="evidence" value="ECO:0007669"/>
    <property type="project" value="TreeGrafter"/>
</dbReference>
<name>A0AAV7C4L0_ENGPU</name>
<comment type="caution">
    <text evidence="2">The sequence shown here is derived from an EMBL/GenBank/DDBJ whole genome shotgun (WGS) entry which is preliminary data.</text>
</comment>
<reference evidence="2" key="1">
    <citation type="thesis" date="2020" institute="ProQuest LLC" country="789 East Eisenhower Parkway, Ann Arbor, MI, USA">
        <title>Comparative Genomics and Chromosome Evolution.</title>
        <authorList>
            <person name="Mudd A.B."/>
        </authorList>
    </citation>
    <scope>NUCLEOTIDE SEQUENCE</scope>
    <source>
        <strain evidence="2">237g6f4</strain>
        <tissue evidence="2">Blood</tissue>
    </source>
</reference>
<dbReference type="InterPro" id="IPR049472">
    <property type="entry name" value="MRNIP_N"/>
</dbReference>
<dbReference type="Proteomes" id="UP000824782">
    <property type="component" value="Unassembled WGS sequence"/>
</dbReference>
<feature type="domain" description="MRN complex-interacting protein N-terminal" evidence="1">
    <location>
        <begin position="7"/>
        <end position="108"/>
    </location>
</feature>
<dbReference type="GO" id="GO:0007095">
    <property type="term" value="P:mitotic G2 DNA damage checkpoint signaling"/>
    <property type="evidence" value="ECO:0007669"/>
    <property type="project" value="TreeGrafter"/>
</dbReference>
<evidence type="ECO:0000313" key="3">
    <source>
        <dbReference type="Proteomes" id="UP000824782"/>
    </source>
</evidence>
<protein>
    <recommendedName>
        <fullName evidence="1">MRN complex-interacting protein N-terminal domain-containing protein</fullName>
    </recommendedName>
</protein>
<dbReference type="GO" id="GO:0003682">
    <property type="term" value="F:chromatin binding"/>
    <property type="evidence" value="ECO:0007669"/>
    <property type="project" value="TreeGrafter"/>
</dbReference>
<dbReference type="AlphaFoldDB" id="A0AAV7C4L0"/>
<sequence length="305" mass="34454">MVQEFQVLRCYSCQAFQVHQVKKSKKWSCKLCGEKQSLLKVYGQGSGADCRHHVQKLNLLQGQVEQAEAGAKGESCENVISDDDNGDKTKQSILDSQEGATVSRWNKYMKENDDDACEEESVISTDREHYYSHQDCSPRSVRKRKLVPYYGGDFYEEDIEENILKNKIYKDGNVSEPSPVSFQRHEKPVSHCSSLQPGSSTLFPMNTSGHSTCSTASFLKRDPNPDTISNNFEHIKKIGPEYSVTSRQDVLHNDNPNTADTLCAHNRYSPGPQQSGNQPLPLISLQKHFIQSDLFQTGDDFDDNY</sequence>
<dbReference type="InterPro" id="IPR032739">
    <property type="entry name" value="MRNIP"/>
</dbReference>
<dbReference type="PANTHER" id="PTHR15863">
    <property type="entry name" value="MRN COMPLEX-INTERACTING PROTEIN"/>
    <property type="match status" value="1"/>
</dbReference>
<evidence type="ECO:0000313" key="2">
    <source>
        <dbReference type="EMBL" id="KAG8579452.1"/>
    </source>
</evidence>
<dbReference type="Pfam" id="PF15749">
    <property type="entry name" value="MRNIP"/>
    <property type="match status" value="1"/>
</dbReference>